<dbReference type="EMBL" id="VSRL01000545">
    <property type="protein sequence ID" value="NKE64105.1"/>
    <property type="molecule type" value="Genomic_DNA"/>
</dbReference>
<dbReference type="PANTHER" id="PTHR44086:SF10">
    <property type="entry name" value="THIOSULFATE SULFURTRANSFERASE_RHODANESE-LIKE DOMAIN-CONTAINING PROTEIN 3"/>
    <property type="match status" value="1"/>
</dbReference>
<evidence type="ECO:0000256" key="1">
    <source>
        <dbReference type="SAM" id="Phobius"/>
    </source>
</evidence>
<keyword evidence="1" id="KW-0812">Transmembrane</keyword>
<protein>
    <submittedName>
        <fullName evidence="3">Rhodanese-like domain-containing protein</fullName>
    </submittedName>
</protein>
<feature type="transmembrane region" description="Helical" evidence="1">
    <location>
        <begin position="146"/>
        <end position="170"/>
    </location>
</feature>
<dbReference type="PANTHER" id="PTHR44086">
    <property type="entry name" value="THIOSULFATE SULFURTRANSFERASE RDL2, MITOCHONDRIAL-RELATED"/>
    <property type="match status" value="1"/>
</dbReference>
<dbReference type="RefSeq" id="WP_167980641.1">
    <property type="nucleotide sequence ID" value="NZ_VSRL01000545.1"/>
</dbReference>
<accession>A0ABX1FYJ2</accession>
<feature type="transmembrane region" description="Helical" evidence="1">
    <location>
        <begin position="122"/>
        <end position="140"/>
    </location>
</feature>
<dbReference type="CDD" id="cd00158">
    <property type="entry name" value="RHOD"/>
    <property type="match status" value="1"/>
</dbReference>
<keyword evidence="4" id="KW-1185">Reference proteome</keyword>
<feature type="domain" description="Rhodanese" evidence="2">
    <location>
        <begin position="20"/>
        <end position="111"/>
    </location>
</feature>
<dbReference type="SMART" id="SM00450">
    <property type="entry name" value="RHOD"/>
    <property type="match status" value="1"/>
</dbReference>
<keyword evidence="1" id="KW-0472">Membrane</keyword>
<dbReference type="Gene3D" id="3.40.250.10">
    <property type="entry name" value="Rhodanese-like domain"/>
    <property type="match status" value="1"/>
</dbReference>
<dbReference type="Gene3D" id="6.10.140.1340">
    <property type="match status" value="1"/>
</dbReference>
<dbReference type="InterPro" id="IPR001763">
    <property type="entry name" value="Rhodanese-like_dom"/>
</dbReference>
<dbReference type="PROSITE" id="PS50206">
    <property type="entry name" value="RHODANESE_3"/>
    <property type="match status" value="1"/>
</dbReference>
<sequence length="190" mass="20192">MTRHLGTVDGPSLQERLDAGIPAPRLIDVRTSGEFEAGHIRGAVNVPLDVLKERLDDLCPLLRGQDVVLVCRSGQRAGQAQEALAGAGLGHSEVLAGGIVEWERAGGELDRGRQVWELERQVRFVAGGMVLAAVLASVAVPQAKWLAALIGGGLVVAALSNTCALGMALARMPWNRRRGESPIDRLIADR</sequence>
<dbReference type="Proteomes" id="UP001515943">
    <property type="component" value="Unassembled WGS sequence"/>
</dbReference>
<dbReference type="Pfam" id="PF11127">
    <property type="entry name" value="YgaP-like_TM"/>
    <property type="match status" value="1"/>
</dbReference>
<keyword evidence="1" id="KW-1133">Transmembrane helix</keyword>
<evidence type="ECO:0000259" key="2">
    <source>
        <dbReference type="PROSITE" id="PS50206"/>
    </source>
</evidence>
<evidence type="ECO:0000313" key="4">
    <source>
        <dbReference type="Proteomes" id="UP001515943"/>
    </source>
</evidence>
<dbReference type="InterPro" id="IPR021309">
    <property type="entry name" value="YgaP-like_TM"/>
</dbReference>
<dbReference type="Pfam" id="PF00581">
    <property type="entry name" value="Rhodanese"/>
    <property type="match status" value="1"/>
</dbReference>
<dbReference type="InterPro" id="IPR036873">
    <property type="entry name" value="Rhodanese-like_dom_sf"/>
</dbReference>
<proteinExistence type="predicted"/>
<comment type="caution">
    <text evidence="3">The sequence shown here is derived from an EMBL/GenBank/DDBJ whole genome shotgun (WGS) entry which is preliminary data.</text>
</comment>
<reference evidence="3 4" key="1">
    <citation type="submission" date="2019-08" db="EMBL/GenBank/DDBJ databases">
        <title>Lentzea from Indian Himalayas.</title>
        <authorList>
            <person name="Mandal S."/>
            <person name="Mallick Gupta A."/>
            <person name="Maiti P.K."/>
            <person name="Sarkar J."/>
            <person name="Mandal S."/>
        </authorList>
    </citation>
    <scope>NUCLEOTIDE SEQUENCE [LARGE SCALE GENOMIC DNA]</scope>
    <source>
        <strain evidence="3 4">PSKA42</strain>
    </source>
</reference>
<dbReference type="SUPFAM" id="SSF52821">
    <property type="entry name" value="Rhodanese/Cell cycle control phosphatase"/>
    <property type="match status" value="1"/>
</dbReference>
<organism evidence="3 4">
    <name type="scientific">Lentzea indica</name>
    <dbReference type="NCBI Taxonomy" id="2604800"/>
    <lineage>
        <taxon>Bacteria</taxon>
        <taxon>Bacillati</taxon>
        <taxon>Actinomycetota</taxon>
        <taxon>Actinomycetes</taxon>
        <taxon>Pseudonocardiales</taxon>
        <taxon>Pseudonocardiaceae</taxon>
        <taxon>Lentzea</taxon>
    </lineage>
</organism>
<gene>
    <name evidence="3" type="ORF">FXN61_48440</name>
</gene>
<name>A0ABX1FYJ2_9PSEU</name>
<evidence type="ECO:0000313" key="3">
    <source>
        <dbReference type="EMBL" id="NKE64105.1"/>
    </source>
</evidence>